<dbReference type="Proteomes" id="UP000288429">
    <property type="component" value="Unassembled WGS sequence"/>
</dbReference>
<proteinExistence type="predicted"/>
<feature type="region of interest" description="Disordered" evidence="1">
    <location>
        <begin position="39"/>
        <end position="74"/>
    </location>
</feature>
<dbReference type="EMBL" id="NIZV01000044">
    <property type="protein sequence ID" value="RSM16206.1"/>
    <property type="molecule type" value="Genomic_DNA"/>
</dbReference>
<evidence type="ECO:0000313" key="2">
    <source>
        <dbReference type="EMBL" id="RSM16206.1"/>
    </source>
</evidence>
<organism evidence="2 3">
    <name type="scientific">Fusarium ambrosium</name>
    <dbReference type="NCBI Taxonomy" id="131363"/>
    <lineage>
        <taxon>Eukaryota</taxon>
        <taxon>Fungi</taxon>
        <taxon>Dikarya</taxon>
        <taxon>Ascomycota</taxon>
        <taxon>Pezizomycotina</taxon>
        <taxon>Sordariomycetes</taxon>
        <taxon>Hypocreomycetidae</taxon>
        <taxon>Hypocreales</taxon>
        <taxon>Nectriaceae</taxon>
        <taxon>Fusarium</taxon>
        <taxon>Fusarium solani species complex</taxon>
    </lineage>
</organism>
<name>A0A428UPL7_9HYPO</name>
<gene>
    <name evidence="2" type="ORF">CDV31_004525</name>
</gene>
<accession>A0A428UPL7</accession>
<sequence>MNPLWFPPPGLTAEDLANLILHVPHAHLFKEPPVLSLPDIPPSLKEGEGADPVDETTPRDIPADEEPDTLDPLGLDSTIHNGIDRGLGQQGSYTTAEFAVDHDSRKRPGSPLSMEARVVSDIQASEGRIAEPQRKHRRIENAAISQHEAAHPTGAIPETLPDTIQPIWPAGEALNGFQQRLRELYQEDPQHFHGLIRVRWENHKDRIISMRAEEYDSWIN</sequence>
<reference evidence="2 3" key="1">
    <citation type="submission" date="2017-06" db="EMBL/GenBank/DDBJ databases">
        <title>Cmopartive genomic analysis of Ambrosia Fusariam Clade fungi.</title>
        <authorList>
            <person name="Stajich J.E."/>
            <person name="Carrillo J."/>
            <person name="Kijimoto T."/>
            <person name="Eskalen A."/>
            <person name="O'Donnell K."/>
            <person name="Kasson M."/>
        </authorList>
    </citation>
    <scope>NUCLEOTIDE SEQUENCE [LARGE SCALE GENOMIC DNA]</scope>
    <source>
        <strain evidence="2 3">NRRL 20438</strain>
    </source>
</reference>
<protein>
    <submittedName>
        <fullName evidence="2">Uncharacterized protein</fullName>
    </submittedName>
</protein>
<keyword evidence="3" id="KW-1185">Reference proteome</keyword>
<dbReference type="AlphaFoldDB" id="A0A428UPL7"/>
<evidence type="ECO:0000313" key="3">
    <source>
        <dbReference type="Proteomes" id="UP000288429"/>
    </source>
</evidence>
<evidence type="ECO:0000256" key="1">
    <source>
        <dbReference type="SAM" id="MobiDB-lite"/>
    </source>
</evidence>
<comment type="caution">
    <text evidence="2">The sequence shown here is derived from an EMBL/GenBank/DDBJ whole genome shotgun (WGS) entry which is preliminary data.</text>
</comment>